<dbReference type="STRING" id="1177154.Y5S_02411"/>
<evidence type="ECO:0000259" key="3">
    <source>
        <dbReference type="Pfam" id="PF13511"/>
    </source>
</evidence>
<reference evidence="4 5" key="1">
    <citation type="submission" date="2012-09" db="EMBL/GenBank/DDBJ databases">
        <title>Genome Sequence of alkane-degrading Bacterium Alcanivorax sp. 19-m-6.</title>
        <authorList>
            <person name="Lai Q."/>
            <person name="Shao Z."/>
        </authorList>
    </citation>
    <scope>NUCLEOTIDE SEQUENCE [LARGE SCALE GENOMIC DNA]</scope>
    <source>
        <strain evidence="4 5">19-m-6</strain>
    </source>
</reference>
<gene>
    <name evidence="4" type="ORF">Y5S_02411</name>
</gene>
<keyword evidence="5" id="KW-1185">Reference proteome</keyword>
<feature type="compositionally biased region" description="Low complexity" evidence="1">
    <location>
        <begin position="190"/>
        <end position="201"/>
    </location>
</feature>
<evidence type="ECO:0000256" key="1">
    <source>
        <dbReference type="SAM" id="MobiDB-lite"/>
    </source>
</evidence>
<organism evidence="4 5">
    <name type="scientific">Alcanivorax nanhaiticus</name>
    <dbReference type="NCBI Taxonomy" id="1177154"/>
    <lineage>
        <taxon>Bacteria</taxon>
        <taxon>Pseudomonadati</taxon>
        <taxon>Pseudomonadota</taxon>
        <taxon>Gammaproteobacteria</taxon>
        <taxon>Oceanospirillales</taxon>
        <taxon>Alcanivoracaceae</taxon>
        <taxon>Alcanivorax</taxon>
    </lineage>
</organism>
<dbReference type="EMBL" id="ARXV01000009">
    <property type="protein sequence ID" value="KGD64356.1"/>
    <property type="molecule type" value="Genomic_DNA"/>
</dbReference>
<feature type="domain" description="DUF4124" evidence="3">
    <location>
        <begin position="26"/>
        <end position="62"/>
    </location>
</feature>
<protein>
    <recommendedName>
        <fullName evidence="3">DUF4124 domain-containing protein</fullName>
    </recommendedName>
</protein>
<evidence type="ECO:0000313" key="4">
    <source>
        <dbReference type="EMBL" id="KGD64356.1"/>
    </source>
</evidence>
<name>A0A095SI73_9GAMM</name>
<keyword evidence="2" id="KW-0732">Signal</keyword>
<accession>A0A095SI73</accession>
<evidence type="ECO:0000313" key="5">
    <source>
        <dbReference type="Proteomes" id="UP000029444"/>
    </source>
</evidence>
<dbReference type="Pfam" id="PF13511">
    <property type="entry name" value="DUF4124"/>
    <property type="match status" value="1"/>
</dbReference>
<comment type="caution">
    <text evidence="4">The sequence shown here is derived from an EMBL/GenBank/DDBJ whole genome shotgun (WGS) entry which is preliminary data.</text>
</comment>
<dbReference type="InterPro" id="IPR025392">
    <property type="entry name" value="DUF4124"/>
</dbReference>
<evidence type="ECO:0000256" key="2">
    <source>
        <dbReference type="SAM" id="SignalP"/>
    </source>
</evidence>
<feature type="signal peptide" evidence="2">
    <location>
        <begin position="1"/>
        <end position="18"/>
    </location>
</feature>
<proteinExistence type="predicted"/>
<dbReference type="Proteomes" id="UP000029444">
    <property type="component" value="Unassembled WGS sequence"/>
</dbReference>
<feature type="compositionally biased region" description="Low complexity" evidence="1">
    <location>
        <begin position="211"/>
        <end position="227"/>
    </location>
</feature>
<feature type="chain" id="PRO_5001917706" description="DUF4124 domain-containing protein" evidence="2">
    <location>
        <begin position="19"/>
        <end position="237"/>
    </location>
</feature>
<dbReference type="AlphaFoldDB" id="A0A095SI73"/>
<dbReference type="PATRIC" id="fig|1177154.3.peg.2445"/>
<feature type="compositionally biased region" description="Pro residues" evidence="1">
    <location>
        <begin position="228"/>
        <end position="237"/>
    </location>
</feature>
<sequence length="237" mass="24446">MQWSLLLGLLVLAGVGFAAEASEKPASGIYRSVDANGNVVFTDQQPEGVESEEVQLREMNTVPIKQVDLSDIGSSSDEEETSSLFKGYSSLKITSPANESTVRNPEAAVMVTVELEPALRSGDSLVLYVDGVAQPGMSIEAPERGGHALVVKVLDSDGQVLISSSAVEFYVHRSTASDFRHRPDRNGATADVGGAADRGNAAGVGGGASAGGSANVGGAADRASPARPALPRPTPRN</sequence>
<feature type="region of interest" description="Disordered" evidence="1">
    <location>
        <begin position="175"/>
        <end position="237"/>
    </location>
</feature>